<sequence length="577" mass="63484">MAPHLSPPVCGDKECFEEAIMLSEESPKAKEAPEEEYKEPNWSPSHWFKMLAEELHWSFVFGVVTVYGISQGFGGGVSRVASDYYWKDVQRVQPSAAQVYQGITNIPWIIKPVWGILTDVLPVAGYKRRPYFIFAGNSYECLLGVVSMLTLSLHDKLHVVFAVVAMTAGSAGVAIADVTIDACVAQNSITHSSLASDMQSLCGLSSSIGGLLGFAISGLLVHAIGSQGYIWMYETISFFCNQLTFDLKCRKGVLGLLSIPSALVLTVGILLKETHIPNFAYEQVYQKFLQASQTMWATLKCAEVWRPCAYMFVSLALSLNIQEGMFYWYTDTTSGLSFSEESIGLIFSIGSVGSLLAVILYQNSLKDYPFRGLLFWSQILSSVSGMLDLILILRLNLKLGISNYFFAVIDEGVSRLVGQLKWMPLLVLSSKLCPTGIEGTFFAFLMSVDNAGLLTSSWGGGLLLQMLKVTRTEFRNLWVAILVRNIMRLLPLSLLFLVPTSNQNSTILPMEMLKENCIIISNEALDEGGGDGIELASLVDKSYSCVLPAKALIENEKIEVPESDVDDGELAKLIEKS</sequence>
<comment type="similarity">
    <text evidence="2">Belongs to the major facilitator superfamily. Folate-biopterin transporter (TC 2.A.71) family.</text>
</comment>
<feature type="transmembrane region" description="Helical" evidence="7">
    <location>
        <begin position="159"/>
        <end position="180"/>
    </location>
</feature>
<dbReference type="EMBL" id="LSRQ01002488">
    <property type="protein sequence ID" value="OAY74125.1"/>
    <property type="molecule type" value="Genomic_DNA"/>
</dbReference>
<dbReference type="Gene3D" id="1.20.1250.20">
    <property type="entry name" value="MFS general substrate transporter like domains"/>
    <property type="match status" value="1"/>
</dbReference>
<dbReference type="CDD" id="cd17484">
    <property type="entry name" value="MFS_FBT"/>
    <property type="match status" value="1"/>
</dbReference>
<evidence type="ECO:0000256" key="3">
    <source>
        <dbReference type="ARBA" id="ARBA00022448"/>
    </source>
</evidence>
<evidence type="ECO:0000256" key="7">
    <source>
        <dbReference type="SAM" id="Phobius"/>
    </source>
</evidence>
<evidence type="ECO:0000256" key="1">
    <source>
        <dbReference type="ARBA" id="ARBA00004141"/>
    </source>
</evidence>
<dbReference type="PANTHER" id="PTHR31585:SF6">
    <property type="entry name" value="FOLATE-BIOPTERIN TRANSPORTER 2-RELATED"/>
    <property type="match status" value="1"/>
</dbReference>
<evidence type="ECO:0000313" key="9">
    <source>
        <dbReference type="Proteomes" id="UP000092600"/>
    </source>
</evidence>
<dbReference type="InterPro" id="IPR039309">
    <property type="entry name" value="BT1"/>
</dbReference>
<feature type="transmembrane region" description="Helical" evidence="7">
    <location>
        <begin position="131"/>
        <end position="153"/>
    </location>
</feature>
<evidence type="ECO:0000256" key="5">
    <source>
        <dbReference type="ARBA" id="ARBA00022989"/>
    </source>
</evidence>
<gene>
    <name evidence="8" type="ORF">ACMD2_14193</name>
</gene>
<dbReference type="InterPro" id="IPR036259">
    <property type="entry name" value="MFS_trans_sf"/>
</dbReference>
<dbReference type="GO" id="GO:0016020">
    <property type="term" value="C:membrane"/>
    <property type="evidence" value="ECO:0007669"/>
    <property type="project" value="UniProtKB-SubCell"/>
</dbReference>
<reference evidence="8 9" key="1">
    <citation type="journal article" date="2016" name="DNA Res.">
        <title>The draft genome of MD-2 pineapple using hybrid error correction of long reads.</title>
        <authorList>
            <person name="Redwan R.M."/>
            <person name="Saidin A."/>
            <person name="Kumar S.V."/>
        </authorList>
    </citation>
    <scope>NUCLEOTIDE SEQUENCE [LARGE SCALE GENOMIC DNA]</scope>
    <source>
        <strain evidence="9">cv. MD2</strain>
        <tissue evidence="8">Leaf</tissue>
    </source>
</reference>
<dbReference type="Pfam" id="PF03092">
    <property type="entry name" value="BT1"/>
    <property type="match status" value="1"/>
</dbReference>
<accession>A0A199VBE5</accession>
<feature type="transmembrane region" description="Helical" evidence="7">
    <location>
        <begin position="309"/>
        <end position="330"/>
    </location>
</feature>
<evidence type="ECO:0000313" key="8">
    <source>
        <dbReference type="EMBL" id="OAY74125.1"/>
    </source>
</evidence>
<protein>
    <submittedName>
        <fullName evidence="8">Putative folate-biopterin transporter 2</fullName>
    </submittedName>
</protein>
<feature type="transmembrane region" description="Helical" evidence="7">
    <location>
        <begin position="201"/>
        <end position="224"/>
    </location>
</feature>
<keyword evidence="3" id="KW-0813">Transport</keyword>
<name>A0A199VBE5_ANACO</name>
<dbReference type="STRING" id="4615.A0A199VBE5"/>
<keyword evidence="5 7" id="KW-1133">Transmembrane helix</keyword>
<proteinExistence type="inferred from homology"/>
<dbReference type="PANTHER" id="PTHR31585">
    <property type="entry name" value="FOLATE-BIOPTERIN TRANSPORTER 1, CHLOROPLASTIC"/>
    <property type="match status" value="1"/>
</dbReference>
<evidence type="ECO:0000256" key="6">
    <source>
        <dbReference type="ARBA" id="ARBA00023136"/>
    </source>
</evidence>
<keyword evidence="4 7" id="KW-0812">Transmembrane</keyword>
<comment type="subcellular location">
    <subcellularLocation>
        <location evidence="1">Membrane</location>
        <topology evidence="1">Multi-pass membrane protein</topology>
    </subcellularLocation>
</comment>
<evidence type="ECO:0000256" key="2">
    <source>
        <dbReference type="ARBA" id="ARBA00007015"/>
    </source>
</evidence>
<keyword evidence="6 7" id="KW-0472">Membrane</keyword>
<feature type="transmembrane region" description="Helical" evidence="7">
    <location>
        <begin position="253"/>
        <end position="271"/>
    </location>
</feature>
<comment type="caution">
    <text evidence="8">The sequence shown here is derived from an EMBL/GenBank/DDBJ whole genome shotgun (WGS) entry which is preliminary data.</text>
</comment>
<feature type="transmembrane region" description="Helical" evidence="7">
    <location>
        <begin position="342"/>
        <end position="361"/>
    </location>
</feature>
<organism evidence="8 9">
    <name type="scientific">Ananas comosus</name>
    <name type="common">Pineapple</name>
    <name type="synonym">Ananas ananas</name>
    <dbReference type="NCBI Taxonomy" id="4615"/>
    <lineage>
        <taxon>Eukaryota</taxon>
        <taxon>Viridiplantae</taxon>
        <taxon>Streptophyta</taxon>
        <taxon>Embryophyta</taxon>
        <taxon>Tracheophyta</taxon>
        <taxon>Spermatophyta</taxon>
        <taxon>Magnoliopsida</taxon>
        <taxon>Liliopsida</taxon>
        <taxon>Poales</taxon>
        <taxon>Bromeliaceae</taxon>
        <taxon>Bromelioideae</taxon>
        <taxon>Ananas</taxon>
    </lineage>
</organism>
<feature type="transmembrane region" description="Helical" evidence="7">
    <location>
        <begin position="373"/>
        <end position="393"/>
    </location>
</feature>
<dbReference type="AlphaFoldDB" id="A0A199VBE5"/>
<evidence type="ECO:0000256" key="4">
    <source>
        <dbReference type="ARBA" id="ARBA00022692"/>
    </source>
</evidence>
<dbReference type="SUPFAM" id="SSF103473">
    <property type="entry name" value="MFS general substrate transporter"/>
    <property type="match status" value="1"/>
</dbReference>
<dbReference type="Proteomes" id="UP000092600">
    <property type="component" value="Unassembled WGS sequence"/>
</dbReference>